<dbReference type="ProteomicsDB" id="8404"/>
<keyword evidence="3 15" id="KW-0812">Transmembrane</keyword>
<keyword evidence="11" id="KW-0675">Receptor</keyword>
<dbReference type="AlphaFoldDB" id="C9J3W8"/>
<dbReference type="OMA" id="HMPAQRQ"/>
<keyword evidence="7 15" id="KW-1133">Transmembrane helix</keyword>
<dbReference type="Gene3D" id="2.60.40.10">
    <property type="entry name" value="Immunoglobulins"/>
    <property type="match status" value="2"/>
</dbReference>
<dbReference type="PROSITE" id="PS50104">
    <property type="entry name" value="TIR"/>
    <property type="match status" value="1"/>
</dbReference>
<evidence type="ECO:0000256" key="6">
    <source>
        <dbReference type="ARBA" id="ARBA00022801"/>
    </source>
</evidence>
<keyword evidence="19" id="KW-1185">Reference proteome</keyword>
<dbReference type="MassIVE" id="C9J3W8"/>
<evidence type="ECO:0000313" key="18">
    <source>
        <dbReference type="Ensembl" id="ENSP00000410461.1"/>
    </source>
</evidence>
<dbReference type="GeneTree" id="ENSGT01090000259985"/>
<dbReference type="Proteomes" id="UP000005640">
    <property type="component" value="Chromosome 2"/>
</dbReference>
<organism evidence="18 19">
    <name type="scientific">Homo sapiens</name>
    <name type="common">Human</name>
    <dbReference type="NCBI Taxonomy" id="9606"/>
    <lineage>
        <taxon>Eukaryota</taxon>
        <taxon>Metazoa</taxon>
        <taxon>Chordata</taxon>
        <taxon>Craniata</taxon>
        <taxon>Vertebrata</taxon>
        <taxon>Euteleostomi</taxon>
        <taxon>Mammalia</taxon>
        <taxon>Eutheria</taxon>
        <taxon>Euarchontoglires</taxon>
        <taxon>Primates</taxon>
        <taxon>Haplorrhini</taxon>
        <taxon>Catarrhini</taxon>
        <taxon>Hominidae</taxon>
        <taxon>Homo</taxon>
    </lineage>
</organism>
<dbReference type="EMBL" id="KF456690">
    <property type="status" value="NOT_ANNOTATED_CDS"/>
    <property type="molecule type" value="Genomic_DNA"/>
</dbReference>
<reference evidence="18" key="5">
    <citation type="submission" date="2025-09" db="UniProtKB">
        <authorList>
            <consortium name="Ensembl"/>
        </authorList>
    </citation>
    <scope>IDENTIFICATION</scope>
</reference>
<evidence type="ECO:0000256" key="10">
    <source>
        <dbReference type="ARBA" id="ARBA00023157"/>
    </source>
</evidence>
<reference evidence="18" key="4">
    <citation type="submission" date="2025-08" db="UniProtKB">
        <authorList>
            <consortium name="Ensembl"/>
        </authorList>
    </citation>
    <scope>IDENTIFICATION</scope>
</reference>
<dbReference type="PANTHER" id="PTHR11890:SF26">
    <property type="entry name" value="INTERLEUKIN-1 RECEPTOR TYPE 1"/>
    <property type="match status" value="1"/>
</dbReference>
<dbReference type="InterPro" id="IPR035897">
    <property type="entry name" value="Toll_tir_struct_dom_sf"/>
</dbReference>
<evidence type="ECO:0007829" key="21">
    <source>
        <dbReference type="ProteomicsDB" id="C9J3W8"/>
    </source>
</evidence>
<dbReference type="Ensembl" id="ENST00000428279.5">
    <property type="protein sequence ID" value="ENSP00000410461.1"/>
    <property type="gene ID" value="ENSG00000115594.13"/>
</dbReference>
<evidence type="ECO:0000256" key="11">
    <source>
        <dbReference type="ARBA" id="ARBA00023170"/>
    </source>
</evidence>
<dbReference type="PROSITE" id="PS50835">
    <property type="entry name" value="IG_LIKE"/>
    <property type="match status" value="1"/>
</dbReference>
<feature type="non-terminal residue" evidence="18">
    <location>
        <position position="298"/>
    </location>
</feature>
<dbReference type="FunFam" id="2.60.40.10:FF:000284">
    <property type="entry name" value="interleukin-1 receptor accessory protein-like 1"/>
    <property type="match status" value="1"/>
</dbReference>
<dbReference type="GO" id="GO:0016787">
    <property type="term" value="F:hydrolase activity"/>
    <property type="evidence" value="ECO:0007669"/>
    <property type="project" value="UniProtKB-KW"/>
</dbReference>
<keyword evidence="20 21" id="KW-1267">Proteomics identification</keyword>
<gene>
    <name evidence="18" type="primary">IL1R1</name>
</gene>
<dbReference type="PRINTS" id="PR01536">
    <property type="entry name" value="INTRLKN1R12F"/>
</dbReference>
<feature type="domain" description="Ig-like" evidence="17">
    <location>
        <begin position="82"/>
        <end position="184"/>
    </location>
</feature>
<evidence type="ECO:0000256" key="3">
    <source>
        <dbReference type="ARBA" id="ARBA00022692"/>
    </source>
</evidence>
<dbReference type="CDD" id="cd20932">
    <property type="entry name" value="Ig3_IL1R_like"/>
    <property type="match status" value="1"/>
</dbReference>
<evidence type="ECO:0000256" key="9">
    <source>
        <dbReference type="ARBA" id="ARBA00023136"/>
    </source>
</evidence>
<dbReference type="GO" id="GO:0016020">
    <property type="term" value="C:membrane"/>
    <property type="evidence" value="ECO:0007669"/>
    <property type="project" value="UniProtKB-SubCell"/>
</dbReference>
<dbReference type="InterPro" id="IPR007110">
    <property type="entry name" value="Ig-like_dom"/>
</dbReference>
<comment type="subcellular location">
    <subcellularLocation>
        <location evidence="1">Membrane</location>
        <topology evidence="1">Single-pass type I membrane protein</topology>
    </subcellularLocation>
</comment>
<keyword evidence="13" id="KW-0395">Inflammatory response</keyword>
<name>C9J3W8_HUMAN</name>
<dbReference type="SUPFAM" id="SSF48726">
    <property type="entry name" value="Immunoglobulin"/>
    <property type="match status" value="2"/>
</dbReference>
<dbReference type="Antibodypedia" id="3576">
    <property type="antibodies" value="1010 antibodies from 43 providers"/>
</dbReference>
<dbReference type="InterPro" id="IPR004074">
    <property type="entry name" value="IL-1_rcpt_I/II-typ"/>
</dbReference>
<keyword evidence="10" id="KW-1015">Disulfide bond</keyword>
<keyword evidence="5" id="KW-0677">Repeat</keyword>
<dbReference type="SMR" id="C9J3W8"/>
<dbReference type="Gene3D" id="3.40.50.10140">
    <property type="entry name" value="Toll/interleukin-1 receptor homology (TIR) domain"/>
    <property type="match status" value="1"/>
</dbReference>
<evidence type="ECO:0000256" key="13">
    <source>
        <dbReference type="ARBA" id="ARBA00023198"/>
    </source>
</evidence>
<evidence type="ECO:0000256" key="12">
    <source>
        <dbReference type="ARBA" id="ARBA00023180"/>
    </source>
</evidence>
<proteinExistence type="evidence at protein level"/>
<dbReference type="UCSC" id="uc061mlv.1">
    <property type="organism name" value="human"/>
</dbReference>
<evidence type="ECO:0000256" key="15">
    <source>
        <dbReference type="SAM" id="Phobius"/>
    </source>
</evidence>
<dbReference type="SUPFAM" id="SSF52200">
    <property type="entry name" value="Toll/Interleukin receptor TIR domain"/>
    <property type="match status" value="1"/>
</dbReference>
<evidence type="ECO:0000256" key="5">
    <source>
        <dbReference type="ARBA" id="ARBA00022737"/>
    </source>
</evidence>
<keyword evidence="8" id="KW-0520">NAD</keyword>
<dbReference type="InterPro" id="IPR036179">
    <property type="entry name" value="Ig-like_dom_sf"/>
</dbReference>
<dbReference type="InterPro" id="IPR004076">
    <property type="entry name" value="IL-1_rcpt_I-typ"/>
</dbReference>
<dbReference type="InterPro" id="IPR000157">
    <property type="entry name" value="TIR_dom"/>
</dbReference>
<keyword evidence="14" id="KW-0393">Immunoglobulin domain</keyword>
<feature type="transmembrane region" description="Helical" evidence="15">
    <location>
        <begin position="194"/>
        <end position="215"/>
    </location>
</feature>
<dbReference type="PRINTS" id="PR01537">
    <property type="entry name" value="INTRLKN1R1F"/>
</dbReference>
<protein>
    <submittedName>
        <fullName evidence="18">Interleukin 1 receptor type 1</fullName>
    </submittedName>
</protein>
<keyword evidence="12" id="KW-0325">Glycoprotein</keyword>
<keyword evidence="9 15" id="KW-0472">Membrane</keyword>
<dbReference type="InterPro" id="IPR015621">
    <property type="entry name" value="IL-1_rcpt_fam"/>
</dbReference>
<dbReference type="ChiTaRS" id="IL1R1">
    <property type="organism name" value="human"/>
</dbReference>
<evidence type="ECO:0000256" key="2">
    <source>
        <dbReference type="ARBA" id="ARBA00009752"/>
    </source>
</evidence>
<keyword evidence="4" id="KW-0732">Signal</keyword>
<dbReference type="GO" id="GO:0006954">
    <property type="term" value="P:inflammatory response"/>
    <property type="evidence" value="ECO:0007669"/>
    <property type="project" value="UniProtKB-KW"/>
</dbReference>
<dbReference type="PRINTS" id="PR01538">
    <property type="entry name" value="INTRLEUKN1R1"/>
</dbReference>
<dbReference type="HGNC" id="HGNC:5993">
    <property type="gene designation" value="IL1R1"/>
</dbReference>
<accession>C9J3W8</accession>
<reference evidence="18 19" key="3">
    <citation type="journal article" date="2005" name="Nature">
        <title>Generation and annotation of the DNA sequences of human chromosomes 2 and 4.</title>
        <authorList>
            <person name="Hillier L.W."/>
            <person name="Graves T.A."/>
            <person name="Fulton R.S."/>
            <person name="Fulton L.A."/>
            <person name="Pepin K.H."/>
            <person name="Minx P."/>
            <person name="Wagner-McPherson C."/>
            <person name="Layman D."/>
            <person name="Wylie K."/>
            <person name="Sekhon M."/>
            <person name="Becker M.C."/>
            <person name="Fewell G.A."/>
            <person name="Delehaunty K.D."/>
            <person name="Miner T.L."/>
            <person name="Nash W.E."/>
            <person name="Kremitzki C."/>
            <person name="Oddy L."/>
            <person name="Du H."/>
            <person name="Sun H."/>
            <person name="Bradshaw-Cordum H."/>
            <person name="Ali J."/>
            <person name="Carter J."/>
            <person name="Cordes M."/>
            <person name="Harris A."/>
            <person name="Isak A."/>
            <person name="van Brunt A."/>
            <person name="Nguyen C."/>
            <person name="Du F."/>
            <person name="Courtney L."/>
            <person name="Kalicki J."/>
            <person name="Ozersky P."/>
            <person name="Abbott S."/>
            <person name="Armstrong J."/>
            <person name="Belter E.A."/>
            <person name="Caruso L."/>
            <person name="Cedroni M."/>
            <person name="Cotton M."/>
            <person name="Davidson T."/>
            <person name="Desai A."/>
            <person name="Elliott G."/>
            <person name="Erb T."/>
            <person name="Fronick C."/>
            <person name="Gaige T."/>
            <person name="Haakenson W."/>
            <person name="Haglund K."/>
            <person name="Holmes A."/>
            <person name="Harkins R."/>
            <person name="Kim K."/>
            <person name="Kruchowski S.S."/>
            <person name="Strong C.M."/>
            <person name="Grewal N."/>
            <person name="Goyea E."/>
            <person name="Hou S."/>
            <person name="Levy A."/>
            <person name="Martinka S."/>
            <person name="Mead K."/>
            <person name="McLellan M.D."/>
            <person name="Meyer R."/>
            <person name="Randall-Maher J."/>
            <person name="Tomlinson C."/>
            <person name="Dauphin-Kohlberg S."/>
            <person name="Kozlowicz-Reilly A."/>
            <person name="Shah N."/>
            <person name="Swearengen-Shahid S."/>
            <person name="Snider J."/>
            <person name="Strong J.T."/>
            <person name="Thompson J."/>
            <person name="Yoakum M."/>
            <person name="Leonard S."/>
            <person name="Pearman C."/>
            <person name="Trani L."/>
            <person name="Radionenko M."/>
            <person name="Waligorski J.E."/>
            <person name="Wang C."/>
            <person name="Rock S.M."/>
            <person name="Tin-Wollam A.M."/>
            <person name="Maupin R."/>
            <person name="Latreille P."/>
            <person name="Wendl M.C."/>
            <person name="Yang S.P."/>
            <person name="Pohl C."/>
            <person name="Wallis J.W."/>
            <person name="Spieth J."/>
            <person name="Bieri T.A."/>
            <person name="Berkowicz N."/>
            <person name="Nelson J.O."/>
            <person name="Osborne J."/>
            <person name="Ding L."/>
            <person name="Meyer R."/>
            <person name="Sabo A."/>
            <person name="Shotland Y."/>
            <person name="Sinha P."/>
            <person name="Wohldmann P.E."/>
            <person name="Cook L.L."/>
            <person name="Hickenbotham M.T."/>
            <person name="Eldred J."/>
            <person name="Williams D."/>
            <person name="Jones T.A."/>
            <person name="She X."/>
            <person name="Ciccarelli F.D."/>
            <person name="Izaurralde E."/>
            <person name="Taylor J."/>
            <person name="Schmutz J."/>
            <person name="Myers R.M."/>
            <person name="Cox D.R."/>
            <person name="Huang X."/>
            <person name="McPherson J.D."/>
            <person name="Mardis E.R."/>
            <person name="Clifton S.W."/>
            <person name="Warren W.C."/>
            <person name="Chinwalla A.T."/>
            <person name="Eddy S.R."/>
            <person name="Marra M.A."/>
            <person name="Ovcharenko I."/>
            <person name="Furey T.S."/>
            <person name="Miller W."/>
            <person name="Eichler E.E."/>
            <person name="Bork P."/>
            <person name="Suyama M."/>
            <person name="Torrents D."/>
            <person name="Waterston R.H."/>
            <person name="Wilson R.K."/>
        </authorList>
    </citation>
    <scope>NUCLEOTIDE SEQUENCE [LARGE SCALE GENOMIC DNA]</scope>
</reference>
<comment type="similarity">
    <text evidence="2">Belongs to the interleukin-1 receptor family.</text>
</comment>
<dbReference type="GO" id="GO:0004909">
    <property type="term" value="F:interleukin-1, type I, activating receptor activity"/>
    <property type="evidence" value="ECO:0007669"/>
    <property type="project" value="InterPro"/>
</dbReference>
<keyword evidence="6" id="KW-0378">Hydrolase</keyword>
<dbReference type="HOGENOM" id="CLU_935498_0_0_1"/>
<dbReference type="EMBL" id="AC007271">
    <property type="status" value="NOT_ANNOTATED_CDS"/>
    <property type="molecule type" value="Genomic_DNA"/>
</dbReference>
<evidence type="ECO:0000256" key="8">
    <source>
        <dbReference type="ARBA" id="ARBA00023027"/>
    </source>
</evidence>
<reference evidence="18 19" key="2">
    <citation type="journal article" date="2004" name="Nature">
        <title>Finishing the euchromatic sequence of the human genome.</title>
        <authorList>
            <consortium name="International Human Genome Sequencing Consortium"/>
        </authorList>
    </citation>
    <scope>NUCLEOTIDE SEQUENCE [LARGE SCALE GENOMIC DNA]</scope>
</reference>
<evidence type="ECO:0000256" key="4">
    <source>
        <dbReference type="ARBA" id="ARBA00022729"/>
    </source>
</evidence>
<dbReference type="ExpressionAtlas" id="C9J3W8">
    <property type="expression patterns" value="baseline and differential"/>
</dbReference>
<evidence type="ECO:0000256" key="7">
    <source>
        <dbReference type="ARBA" id="ARBA00022989"/>
    </source>
</evidence>
<evidence type="ECO:0000259" key="16">
    <source>
        <dbReference type="PROSITE" id="PS50104"/>
    </source>
</evidence>
<dbReference type="InterPro" id="IPR013783">
    <property type="entry name" value="Ig-like_fold"/>
</dbReference>
<dbReference type="VEuPathDB" id="HostDB:ENSG00000115594"/>
<feature type="domain" description="TIR" evidence="16">
    <location>
        <begin position="239"/>
        <end position="298"/>
    </location>
</feature>
<sequence>MEFFKNENNELPKLQWYKDCKPLLLDNIHFSGVKDRLIVMNVAEKHRGNYTCHASYTYLGKQYPITRVIEFITLEENKPTRPVIVSPANETMEVDLGSQIQLICNVTGQLSDIAYWKWNGSVIDEDDPVLGEDYYSVENPANKRRSTLITVLNISEIESRFYKHPFTCFAKNTHGIDAAYIQLIYPVTNFQKHMIGICVTLTVIIVCSVFIYKIFKIDIVLWYRDSCYDFLPIKASDGKTYDAYILYPKTVGEGSTSDCDIFVFKVLPEVLEKQCGYKLFIYGRDDYVGEDIVEVINE</sequence>
<evidence type="ECO:0007829" key="20">
    <source>
        <dbReference type="PeptideAtlas" id="C9J3W8"/>
    </source>
</evidence>
<evidence type="ECO:0000259" key="17">
    <source>
        <dbReference type="PROSITE" id="PS50835"/>
    </source>
</evidence>
<evidence type="ECO:0000313" key="19">
    <source>
        <dbReference type="Proteomes" id="UP000005640"/>
    </source>
</evidence>
<evidence type="ECO:0000256" key="14">
    <source>
        <dbReference type="ARBA" id="ARBA00023319"/>
    </source>
</evidence>
<reference evidence="18 19" key="1">
    <citation type="journal article" date="2001" name="Nature">
        <title>Initial sequencing and analysis of the human genome.</title>
        <authorList>
            <consortium name="International Human Genome Sequencing Consortium"/>
            <person name="Lander E.S."/>
            <person name="Linton L.M."/>
            <person name="Birren B."/>
            <person name="Nusbaum C."/>
            <person name="Zody M.C."/>
            <person name="Baldwin J."/>
            <person name="Devon K."/>
            <person name="Dewar K."/>
            <person name="Doyle M."/>
            <person name="FitzHugh W."/>
            <person name="Funke R."/>
            <person name="Gage D."/>
            <person name="Harris K."/>
            <person name="Heaford A."/>
            <person name="Howland J."/>
            <person name="Kann L."/>
            <person name="Lehoczky J."/>
            <person name="LeVine R."/>
            <person name="McEwan P."/>
            <person name="McKernan K."/>
            <person name="Meldrim J."/>
            <person name="Mesirov J.P."/>
            <person name="Miranda C."/>
            <person name="Morris W."/>
            <person name="Naylor J."/>
            <person name="Raymond C."/>
            <person name="Rosetti M."/>
            <person name="Santos R."/>
            <person name="Sheridan A."/>
            <person name="Sougnez C."/>
            <person name="Stange-Thomann N."/>
            <person name="Stojanovic N."/>
            <person name="Subramanian A."/>
            <person name="Wyman D."/>
            <person name="Rogers J."/>
            <person name="Sulston J."/>
            <person name="Ainscough R."/>
            <person name="Beck S."/>
            <person name="Bentley D."/>
            <person name="Burton J."/>
            <person name="Clee C."/>
            <person name="Carter N."/>
            <person name="Coulson A."/>
            <person name="Deadman R."/>
            <person name="Deloukas P."/>
            <person name="Dunham A."/>
            <person name="Dunham I."/>
            <person name="Durbin R."/>
            <person name="French L."/>
            <person name="Grafham D."/>
            <person name="Gregory S."/>
            <person name="Hubbard T."/>
            <person name="Humphray S."/>
            <person name="Hunt A."/>
            <person name="Jones M."/>
            <person name="Lloyd C."/>
            <person name="McMurray A."/>
            <person name="Matthews L."/>
            <person name="Mercer S."/>
            <person name="Milne S."/>
            <person name="Mullikin J.C."/>
            <person name="Mungall A."/>
            <person name="Plumb R."/>
            <person name="Ross M."/>
            <person name="Shownkeen R."/>
            <person name="Sims S."/>
            <person name="Waterston R.H."/>
            <person name="Wilson R.K."/>
            <person name="Hillier L.W."/>
            <person name="McPherson J.D."/>
            <person name="Marra M.A."/>
            <person name="Mardis E.R."/>
            <person name="Fulton L.A."/>
            <person name="Chinwalla A.T."/>
            <person name="Pepin K.H."/>
            <person name="Gish W.R."/>
            <person name="Chissoe S.L."/>
            <person name="Wendl M.C."/>
            <person name="Delehaunty K.D."/>
            <person name="Miner T.L."/>
            <person name="Delehaunty A."/>
            <person name="Kramer J.B."/>
            <person name="Cook L.L."/>
            <person name="Fulton R.S."/>
            <person name="Johnson D.L."/>
            <person name="Minx P.J."/>
            <person name="Clifton S.W."/>
            <person name="Hawkins T."/>
            <person name="Branscomb E."/>
            <person name="Predki P."/>
            <person name="Richardson P."/>
            <person name="Wenning S."/>
            <person name="Slezak T."/>
            <person name="Doggett N."/>
            <person name="Cheng J.F."/>
            <person name="Olsen A."/>
            <person name="Lucas S."/>
            <person name="Elkin C."/>
            <person name="Uberbacher E."/>
            <person name="Frazier M."/>
            <person name="Gibbs R.A."/>
            <person name="Muzny D.M."/>
            <person name="Scherer S.E."/>
            <person name="Bouck J.B."/>
            <person name="Sodergren E.J."/>
            <person name="Worley K.C."/>
            <person name="Rives C.M."/>
            <person name="Gorrell J.H."/>
            <person name="Metzker M.L."/>
            <person name="Naylor S.L."/>
            <person name="Kucherlapati R.S."/>
            <person name="Nelson D.L."/>
            <person name="Weinstock G.M."/>
            <person name="Sakaki Y."/>
            <person name="Fujiyama A."/>
            <person name="Hattori M."/>
            <person name="Yada T."/>
            <person name="Toyoda A."/>
            <person name="Itoh T."/>
            <person name="Kawagoe C."/>
            <person name="Watanabe H."/>
            <person name="Totoki Y."/>
            <person name="Taylor T."/>
            <person name="Weissenbach J."/>
            <person name="Heilig R."/>
            <person name="Saurin W."/>
            <person name="Artiguenave F."/>
            <person name="Brottier P."/>
            <person name="Bruls T."/>
            <person name="Pelletier E."/>
            <person name="Robert C."/>
            <person name="Wincker P."/>
            <person name="Smith D.R."/>
            <person name="Doucette-Stamm L."/>
            <person name="Rubenfield M."/>
            <person name="Weinstock K."/>
            <person name="Lee H.M."/>
            <person name="Dubois J."/>
            <person name="Rosenthal A."/>
            <person name="Platzer M."/>
            <person name="Nyakatura G."/>
            <person name="Taudien S."/>
            <person name="Rump A."/>
            <person name="Yang H."/>
            <person name="Yu J."/>
            <person name="Wang J."/>
            <person name="Huang G."/>
            <person name="Gu J."/>
            <person name="Hood L."/>
            <person name="Rowen L."/>
            <person name="Madan A."/>
            <person name="Qin S."/>
            <person name="Davis R.W."/>
            <person name="Federspiel N.A."/>
            <person name="Abola A.P."/>
            <person name="Proctor M.J."/>
            <person name="Myers R.M."/>
            <person name="Schmutz J."/>
            <person name="Dickson M."/>
            <person name="Grimwood J."/>
            <person name="Cox D.R."/>
            <person name="Olson M.V."/>
            <person name="Kaul R."/>
            <person name="Raymond C."/>
            <person name="Shimizu N."/>
            <person name="Kawasaki K."/>
            <person name="Minoshima S."/>
            <person name="Evans G.A."/>
            <person name="Athanasiou M."/>
            <person name="Schultz R."/>
            <person name="Roe B.A."/>
            <person name="Chen F."/>
            <person name="Pan H."/>
            <person name="Ramser J."/>
            <person name="Lehrach H."/>
            <person name="Reinhardt R."/>
            <person name="McCombie W.R."/>
            <person name="de la Bastide M."/>
            <person name="Dedhia N."/>
            <person name="Blocker H."/>
            <person name="Hornischer K."/>
            <person name="Nordsiek G."/>
            <person name="Agarwala R."/>
            <person name="Aravind L."/>
            <person name="Bailey J.A."/>
            <person name="Bateman A."/>
            <person name="Batzoglou S."/>
            <person name="Birney E."/>
            <person name="Bork P."/>
            <person name="Brown D.G."/>
            <person name="Burge C.B."/>
            <person name="Cerutti L."/>
            <person name="Chen H.C."/>
            <person name="Church D."/>
            <person name="Clamp M."/>
            <person name="Copley R.R."/>
            <person name="Doerks T."/>
            <person name="Eddy S.R."/>
            <person name="Eichler E.E."/>
            <person name="Furey T.S."/>
            <person name="Galagan J."/>
            <person name="Gilbert J.G."/>
            <person name="Harmon C."/>
            <person name="Hayashizaki Y."/>
            <person name="Haussler D."/>
            <person name="Hermjakob H."/>
            <person name="Hokamp K."/>
            <person name="Jang W."/>
            <person name="Johnson L.S."/>
            <person name="Jones T.A."/>
            <person name="Kasif S."/>
            <person name="Kaspryzk A."/>
            <person name="Kennedy S."/>
            <person name="Kent W.J."/>
            <person name="Kitts P."/>
            <person name="Koonin E.V."/>
            <person name="Korf I."/>
            <person name="Kulp D."/>
            <person name="Lancet D."/>
            <person name="Lowe T.M."/>
            <person name="McLysaght A."/>
            <person name="Mikkelsen T."/>
            <person name="Moran J.V."/>
            <person name="Mulder N."/>
            <person name="Pollara V.J."/>
            <person name="Ponting C.P."/>
            <person name="Schuler G."/>
            <person name="Schultz J."/>
            <person name="Slater G."/>
            <person name="Smit A.F."/>
            <person name="Stupka E."/>
            <person name="Szustakowski J."/>
            <person name="Thierry-Mieg D."/>
            <person name="Thierry-Mieg J."/>
            <person name="Wagner L."/>
            <person name="Wallis J."/>
            <person name="Wheeler R."/>
            <person name="Williams A."/>
            <person name="Wolf Y.I."/>
            <person name="Wolfe K.H."/>
            <person name="Yang S.P."/>
            <person name="Yeh R.F."/>
            <person name="Collins F."/>
            <person name="Guyer M.S."/>
            <person name="Peterson J."/>
            <person name="Felsenfeld A."/>
            <person name="Wetterstrand K.A."/>
            <person name="Patrinos A."/>
            <person name="Morgan M.J."/>
            <person name="de Jong P."/>
            <person name="Catanese J.J."/>
            <person name="Osoegawa K."/>
            <person name="Shizuya H."/>
            <person name="Choi S."/>
            <person name="Chen Y.J."/>
        </authorList>
    </citation>
    <scope>NUCLEOTIDE SEQUENCE [LARGE SCALE GENOMIC DNA]</scope>
</reference>
<dbReference type="Bgee" id="ENSG00000115594">
    <property type="expression patterns" value="Expressed in palpebral conjunctiva and 203 other cell types or tissues"/>
</dbReference>
<dbReference type="PANTHER" id="PTHR11890">
    <property type="entry name" value="INTERLEUKIN-1 RECEPTOR FAMILY MEMBER"/>
    <property type="match status" value="1"/>
</dbReference>
<dbReference type="FunFam" id="2.60.40.10:FF:000188">
    <property type="entry name" value="Interleukin-1 receptor accessory protein-like 1"/>
    <property type="match status" value="1"/>
</dbReference>
<evidence type="ECO:0000256" key="1">
    <source>
        <dbReference type="ARBA" id="ARBA00004479"/>
    </source>
</evidence>
<dbReference type="Ensembl" id="ENST00000428279.5">
    <property type="protein sequence ID" value="ENSP00000410461.1"/>
    <property type="gene ID" value="ENSG00000115594.12"/>
</dbReference>
<dbReference type="Pfam" id="PF13895">
    <property type="entry name" value="Ig_2"/>
    <property type="match status" value="1"/>
</dbReference>
<dbReference type="OrthoDB" id="6132459at2759"/>
<dbReference type="OpenTargets" id="ENSG00000115594"/>